<reference evidence="2" key="1">
    <citation type="submission" date="2020-09" db="EMBL/GenBank/DDBJ databases">
        <authorList>
            <person name="Blom J."/>
        </authorList>
    </citation>
    <scope>NUCLEOTIDE SEQUENCE</scope>
    <source>
        <strain evidence="2">No.66</strain>
    </source>
</reference>
<name>A0AAD1Q3Z8_PLAAG</name>
<evidence type="ECO:0000313" key="2">
    <source>
        <dbReference type="EMBL" id="CAD5961288.1"/>
    </source>
</evidence>
<dbReference type="EMBL" id="LR882963">
    <property type="protein sequence ID" value="CAD5960818.1"/>
    <property type="molecule type" value="Genomic_DNA"/>
</dbReference>
<proteinExistence type="predicted"/>
<organism evidence="2 3">
    <name type="scientific">Planktothrix agardhii</name>
    <name type="common">Oscillatoria agardhii</name>
    <dbReference type="NCBI Taxonomy" id="1160"/>
    <lineage>
        <taxon>Bacteria</taxon>
        <taxon>Bacillati</taxon>
        <taxon>Cyanobacteriota</taxon>
        <taxon>Cyanophyceae</taxon>
        <taxon>Oscillatoriophycideae</taxon>
        <taxon>Oscillatoriales</taxon>
        <taxon>Microcoleaceae</taxon>
        <taxon>Planktothrix</taxon>
    </lineage>
</organism>
<dbReference type="RefSeq" id="WP_254032495.1">
    <property type="nucleotide sequence ID" value="NZ_LR882963.1"/>
</dbReference>
<dbReference type="AlphaFoldDB" id="A0AAD1Q3Z8"/>
<gene>
    <name evidence="1" type="ORF">PANO66_03272</name>
    <name evidence="2" type="ORF">PANO66_03303</name>
</gene>
<evidence type="ECO:0000313" key="3">
    <source>
        <dbReference type="Proteomes" id="UP001153761"/>
    </source>
</evidence>
<dbReference type="EMBL" id="LR882963">
    <property type="protein sequence ID" value="CAD5961288.1"/>
    <property type="molecule type" value="Genomic_DNA"/>
</dbReference>
<sequence length="116" mass="12560">MPFIITPPSTSFDGNITQKTLGTIETKETTLTANTAGDILLTDATATLGRKILSISNNGTEPVYLNYGTTATTSNYDFILYGNRQLLEIEYNGEKISAIAANSATIKVKFAKYVEI</sequence>
<dbReference type="Proteomes" id="UP001153761">
    <property type="component" value="Chromosome"/>
</dbReference>
<accession>A0AAD1Q3Z8</accession>
<protein>
    <submittedName>
        <fullName evidence="2">Uncharacterized protein</fullName>
    </submittedName>
</protein>
<evidence type="ECO:0000313" key="1">
    <source>
        <dbReference type="EMBL" id="CAD5960818.1"/>
    </source>
</evidence>